<dbReference type="PANTHER" id="PTHR20883">
    <property type="entry name" value="PHYTANOYL-COA DIOXYGENASE DOMAIN CONTAINING 1"/>
    <property type="match status" value="1"/>
</dbReference>
<sequence length="255" mass="28741">MGHEEKQKTKASTEALQQRIRVLLPRDQHIAVTSEQQGLQYLKTHRKELGFLQHFNLHRYDKDVKSLVLDSSLVSIAAQLLNSRKLRLYQDCVFLKHPGFSETHWHSDCPLSPLDTSAFVTAWIPLRPIKGKGDSGLKFAQGSHKDISAHFHARSRSQDFSQRGYPVSSVGRMDLGDVSWHHGWLLHHAPAQPEGSPARLALAVSYFVDGARVIEQQCEDDREDRESYDAWFGPGVGRLVPGQIARHALLPLVSC</sequence>
<evidence type="ECO:0000313" key="3">
    <source>
        <dbReference type="Proteomes" id="UP001497392"/>
    </source>
</evidence>
<organism evidence="2 3">
    <name type="scientific">Coccomyxa viridis</name>
    <dbReference type="NCBI Taxonomy" id="1274662"/>
    <lineage>
        <taxon>Eukaryota</taxon>
        <taxon>Viridiplantae</taxon>
        <taxon>Chlorophyta</taxon>
        <taxon>core chlorophytes</taxon>
        <taxon>Trebouxiophyceae</taxon>
        <taxon>Trebouxiophyceae incertae sedis</taxon>
        <taxon>Coccomyxaceae</taxon>
        <taxon>Coccomyxa</taxon>
    </lineage>
</organism>
<dbReference type="Proteomes" id="UP001497392">
    <property type="component" value="Unassembled WGS sequence"/>
</dbReference>
<comment type="cofactor">
    <cofactor evidence="1">
        <name>Fe cation</name>
        <dbReference type="ChEBI" id="CHEBI:24875"/>
    </cofactor>
</comment>
<accession>A0ABP1FRQ9</accession>
<dbReference type="Pfam" id="PF05721">
    <property type="entry name" value="PhyH"/>
    <property type="match status" value="1"/>
</dbReference>
<dbReference type="PANTHER" id="PTHR20883:SF49">
    <property type="entry name" value="PHYTANOYL-COA DIOXYGENASE"/>
    <property type="match status" value="1"/>
</dbReference>
<protein>
    <submittedName>
        <fullName evidence="2">G2208 protein</fullName>
    </submittedName>
</protein>
<evidence type="ECO:0000313" key="2">
    <source>
        <dbReference type="EMBL" id="CAL5220232.1"/>
    </source>
</evidence>
<comment type="caution">
    <text evidence="2">The sequence shown here is derived from an EMBL/GenBank/DDBJ whole genome shotgun (WGS) entry which is preliminary data.</text>
</comment>
<dbReference type="InterPro" id="IPR008775">
    <property type="entry name" value="Phytyl_CoA_dOase-like"/>
</dbReference>
<keyword evidence="3" id="KW-1185">Reference proteome</keyword>
<evidence type="ECO:0000256" key="1">
    <source>
        <dbReference type="ARBA" id="ARBA00001962"/>
    </source>
</evidence>
<dbReference type="EMBL" id="CAXHTA020000003">
    <property type="protein sequence ID" value="CAL5220232.1"/>
    <property type="molecule type" value="Genomic_DNA"/>
</dbReference>
<dbReference type="SUPFAM" id="SSF51197">
    <property type="entry name" value="Clavaminate synthase-like"/>
    <property type="match status" value="1"/>
</dbReference>
<name>A0ABP1FRQ9_9CHLO</name>
<reference evidence="2 3" key="1">
    <citation type="submission" date="2024-06" db="EMBL/GenBank/DDBJ databases">
        <authorList>
            <person name="Kraege A."/>
            <person name="Thomma B."/>
        </authorList>
    </citation>
    <scope>NUCLEOTIDE SEQUENCE [LARGE SCALE GENOMIC DNA]</scope>
</reference>
<dbReference type="Gene3D" id="2.60.120.620">
    <property type="entry name" value="q2cbj1_9rhob like domain"/>
    <property type="match status" value="1"/>
</dbReference>
<gene>
    <name evidence="2" type="primary">g2208</name>
    <name evidence="2" type="ORF">VP750_LOCUS1891</name>
</gene>
<proteinExistence type="predicted"/>